<feature type="transmembrane region" description="Helical" evidence="3">
    <location>
        <begin position="102"/>
        <end position="125"/>
    </location>
</feature>
<organism evidence="5 6">
    <name type="scientific">Pseudoalteromonas aurantia</name>
    <dbReference type="NCBI Taxonomy" id="43654"/>
    <lineage>
        <taxon>Bacteria</taxon>
        <taxon>Pseudomonadati</taxon>
        <taxon>Pseudomonadota</taxon>
        <taxon>Gammaproteobacteria</taxon>
        <taxon>Alteromonadales</taxon>
        <taxon>Pseudoalteromonadaceae</taxon>
        <taxon>Pseudoalteromonas</taxon>
    </lineage>
</organism>
<dbReference type="InterPro" id="IPR029787">
    <property type="entry name" value="Nucleotide_cyclase"/>
</dbReference>
<dbReference type="Gene3D" id="3.30.70.270">
    <property type="match status" value="1"/>
</dbReference>
<feature type="transmembrane region" description="Helical" evidence="3">
    <location>
        <begin position="12"/>
        <end position="33"/>
    </location>
</feature>
<reference evidence="6" key="2">
    <citation type="submission" date="2019-06" db="EMBL/GenBank/DDBJ databases">
        <title>Co-occurence of chitin degradation, pigmentation and bioactivity in marine Pseudoalteromonas.</title>
        <authorList>
            <person name="Sonnenschein E.C."/>
            <person name="Bech P.K."/>
        </authorList>
    </citation>
    <scope>NUCLEOTIDE SEQUENCE [LARGE SCALE GENOMIC DNA]</scope>
    <source>
        <strain evidence="6">S3790</strain>
    </source>
</reference>
<comment type="catalytic activity">
    <reaction evidence="2">
        <text>2 GTP = 3',3'-c-di-GMP + 2 diphosphate</text>
        <dbReference type="Rhea" id="RHEA:24898"/>
        <dbReference type="ChEBI" id="CHEBI:33019"/>
        <dbReference type="ChEBI" id="CHEBI:37565"/>
        <dbReference type="ChEBI" id="CHEBI:58805"/>
        <dbReference type="EC" id="2.7.7.65"/>
    </reaction>
</comment>
<dbReference type="PANTHER" id="PTHR45138:SF9">
    <property type="entry name" value="DIGUANYLATE CYCLASE DGCM-RELATED"/>
    <property type="match status" value="1"/>
</dbReference>
<dbReference type="CDD" id="cd01949">
    <property type="entry name" value="GGDEF"/>
    <property type="match status" value="1"/>
</dbReference>
<feature type="domain" description="GGDEF" evidence="4">
    <location>
        <begin position="177"/>
        <end position="304"/>
    </location>
</feature>
<feature type="transmembrane region" description="Helical" evidence="3">
    <location>
        <begin position="70"/>
        <end position="90"/>
    </location>
</feature>
<dbReference type="EMBL" id="PNBX01000047">
    <property type="protein sequence ID" value="TMO67977.1"/>
    <property type="molecule type" value="Genomic_DNA"/>
</dbReference>
<dbReference type="NCBIfam" id="TIGR00254">
    <property type="entry name" value="GGDEF"/>
    <property type="match status" value="1"/>
</dbReference>
<dbReference type="Pfam" id="PF00990">
    <property type="entry name" value="GGDEF"/>
    <property type="match status" value="1"/>
</dbReference>
<proteinExistence type="predicted"/>
<keyword evidence="3" id="KW-0812">Transmembrane</keyword>
<evidence type="ECO:0000256" key="1">
    <source>
        <dbReference type="ARBA" id="ARBA00012528"/>
    </source>
</evidence>
<dbReference type="AlphaFoldDB" id="A0A5S3V963"/>
<dbReference type="Proteomes" id="UP000307217">
    <property type="component" value="Unassembled WGS sequence"/>
</dbReference>
<evidence type="ECO:0000256" key="3">
    <source>
        <dbReference type="SAM" id="Phobius"/>
    </source>
</evidence>
<evidence type="ECO:0000259" key="4">
    <source>
        <dbReference type="PROSITE" id="PS50887"/>
    </source>
</evidence>
<comment type="caution">
    <text evidence="5">The sequence shown here is derived from an EMBL/GenBank/DDBJ whole genome shotgun (WGS) entry which is preliminary data.</text>
</comment>
<sequence length="304" mass="34833">MSQSFIKLHTTLLSTLLFMLFLALLVVFQLGTLKPAVDIDWVDSVTEGGIAFMTLIWLLTTLIMRPKGTVTNLLFFGLSAMHITLLLDFLDEFFTFSKHHSWLSSLEAFPAVVGMILMSLAMYYWGQEQRVLNHLLTKKERFYRTHGLHDFITGLYRADYMKRQIEQELIKLPNTSNCFCIALFDIKGFALFNQRYGSIRANNLLFDIGQIITLNLRNTDLACRFASDRFIVLLPNTSHLEATYITEQVANMVAQHTPYDQNQAMTGFSQVHWHCVEAADTDTLSNLLTELNQGLEQQKRTTTV</sequence>
<dbReference type="GO" id="GO:0052621">
    <property type="term" value="F:diguanylate cyclase activity"/>
    <property type="evidence" value="ECO:0007669"/>
    <property type="project" value="UniProtKB-EC"/>
</dbReference>
<dbReference type="InterPro" id="IPR000160">
    <property type="entry name" value="GGDEF_dom"/>
</dbReference>
<feature type="transmembrane region" description="Helical" evidence="3">
    <location>
        <begin position="45"/>
        <end position="63"/>
    </location>
</feature>
<dbReference type="RefSeq" id="WP_138592039.1">
    <property type="nucleotide sequence ID" value="NZ_PNBX01000047.1"/>
</dbReference>
<protein>
    <recommendedName>
        <fullName evidence="1">diguanylate cyclase</fullName>
        <ecNumber evidence="1">2.7.7.65</ecNumber>
    </recommendedName>
</protein>
<accession>A0A5S3V963</accession>
<evidence type="ECO:0000313" key="6">
    <source>
        <dbReference type="Proteomes" id="UP000307217"/>
    </source>
</evidence>
<dbReference type="EC" id="2.7.7.65" evidence="1"/>
<evidence type="ECO:0000256" key="2">
    <source>
        <dbReference type="ARBA" id="ARBA00034247"/>
    </source>
</evidence>
<keyword evidence="3" id="KW-1133">Transmembrane helix</keyword>
<evidence type="ECO:0000313" key="5">
    <source>
        <dbReference type="EMBL" id="TMO67977.1"/>
    </source>
</evidence>
<dbReference type="InterPro" id="IPR043128">
    <property type="entry name" value="Rev_trsase/Diguanyl_cyclase"/>
</dbReference>
<dbReference type="InterPro" id="IPR050469">
    <property type="entry name" value="Diguanylate_Cyclase"/>
</dbReference>
<reference evidence="5 6" key="1">
    <citation type="submission" date="2018-01" db="EMBL/GenBank/DDBJ databases">
        <authorList>
            <person name="Paulsen S."/>
            <person name="Gram L.K."/>
        </authorList>
    </citation>
    <scope>NUCLEOTIDE SEQUENCE [LARGE SCALE GENOMIC DNA]</scope>
    <source>
        <strain evidence="5 6">S3790</strain>
    </source>
</reference>
<dbReference type="PROSITE" id="PS50887">
    <property type="entry name" value="GGDEF"/>
    <property type="match status" value="1"/>
</dbReference>
<name>A0A5S3V963_9GAMM</name>
<dbReference type="PANTHER" id="PTHR45138">
    <property type="entry name" value="REGULATORY COMPONENTS OF SENSORY TRANSDUCTION SYSTEM"/>
    <property type="match status" value="1"/>
</dbReference>
<keyword evidence="3" id="KW-0472">Membrane</keyword>
<dbReference type="SUPFAM" id="SSF55073">
    <property type="entry name" value="Nucleotide cyclase"/>
    <property type="match status" value="1"/>
</dbReference>
<dbReference type="OrthoDB" id="5914567at2"/>
<gene>
    <name evidence="5" type="ORF">CWC19_11700</name>
</gene>
<dbReference type="SMART" id="SM00267">
    <property type="entry name" value="GGDEF"/>
    <property type="match status" value="1"/>
</dbReference>